<dbReference type="GO" id="GO:0003677">
    <property type="term" value="F:DNA binding"/>
    <property type="evidence" value="ECO:0007669"/>
    <property type="project" value="InterPro"/>
</dbReference>
<gene>
    <name evidence="2" type="primary">bet</name>
    <name evidence="2" type="ORF">PML80_03460</name>
</gene>
<dbReference type="RefSeq" id="WP_271736418.1">
    <property type="nucleotide sequence ID" value="NZ_CP116590.1"/>
</dbReference>
<organism evidence="2 3">
    <name type="scientific">Aerococcus urinaeequi</name>
    <dbReference type="NCBI Taxonomy" id="51665"/>
    <lineage>
        <taxon>Bacteria</taxon>
        <taxon>Bacillati</taxon>
        <taxon>Bacillota</taxon>
        <taxon>Bacilli</taxon>
        <taxon>Lactobacillales</taxon>
        <taxon>Aerococcaceae</taxon>
        <taxon>Aerococcus</taxon>
    </lineage>
</organism>
<dbReference type="GO" id="GO:0006310">
    <property type="term" value="P:DNA recombination"/>
    <property type="evidence" value="ECO:0007669"/>
    <property type="project" value="InterPro"/>
</dbReference>
<feature type="compositionally biased region" description="Low complexity" evidence="1">
    <location>
        <begin position="242"/>
        <end position="263"/>
    </location>
</feature>
<dbReference type="InterPro" id="IPR018330">
    <property type="entry name" value="RecT_fam"/>
</dbReference>
<dbReference type="Proteomes" id="UP001179483">
    <property type="component" value="Chromosome"/>
</dbReference>
<sequence length="263" mass="29875">MTTNNQLQNVKMSYEVNGEAVNLTMNTVKQYLVRGQADKVTDQEVVMFMNLCKYQKLNPFLNEAYLVKFGNDAQIITGKEAFMKRAEQNDKYEGFKAGIIVLTKDGQIQKREGTFSLEDESLVGGWAEVHRNDRVIPTIAEVSMKEYSKNQSTWKSMPSTMIRKVALVQALRETFPTDLGSMYTEEESTPVRHDVTPSVDESVQQEIDQNANSEELDFVEADVVDRFPIAEEPKEEPEQETKSNNNINTETNNPNLETVLPGF</sequence>
<dbReference type="InterPro" id="IPR010183">
    <property type="entry name" value="Phage_lambda_Bet"/>
</dbReference>
<evidence type="ECO:0000313" key="3">
    <source>
        <dbReference type="Proteomes" id="UP001179483"/>
    </source>
</evidence>
<evidence type="ECO:0000313" key="2">
    <source>
        <dbReference type="EMBL" id="WCG38392.1"/>
    </source>
</evidence>
<dbReference type="AlphaFoldDB" id="A0AAE9XL27"/>
<accession>A0AAE9XL27</accession>
<protein>
    <submittedName>
        <fullName evidence="2">Phage recombination protein Bet</fullName>
    </submittedName>
</protein>
<dbReference type="Pfam" id="PF03837">
    <property type="entry name" value="RecT"/>
    <property type="match status" value="1"/>
</dbReference>
<evidence type="ECO:0000256" key="1">
    <source>
        <dbReference type="SAM" id="MobiDB-lite"/>
    </source>
</evidence>
<proteinExistence type="predicted"/>
<name>A0AAE9XL27_9LACT</name>
<dbReference type="NCBIfam" id="TIGR01913">
    <property type="entry name" value="bet_lambda"/>
    <property type="match status" value="1"/>
</dbReference>
<feature type="region of interest" description="Disordered" evidence="1">
    <location>
        <begin position="227"/>
        <end position="263"/>
    </location>
</feature>
<dbReference type="EMBL" id="CP116590">
    <property type="protein sequence ID" value="WCG38392.1"/>
    <property type="molecule type" value="Genomic_DNA"/>
</dbReference>
<reference evidence="2" key="1">
    <citation type="submission" date="2023-01" db="EMBL/GenBank/DDBJ databases">
        <title>Oxazolidinone resistance genes in florfenicol resistant enterococci from beef cattle and veal calves at slaughter.</title>
        <authorList>
            <person name="Biggel M."/>
        </authorList>
    </citation>
    <scope>NUCLEOTIDE SEQUENCE</scope>
    <source>
        <strain evidence="2">K79-1</strain>
    </source>
</reference>